<sequence length="108" mass="12685">MLYTTQRYQDADGNVPYTEWITKLRKKDPRAAAKIDTRVDRAESGNFGDYRFERDGVWEFKIDYGPGYRVYYALDGDNIILLLIGGDKSSQSRDLAKAVKFWREYQTR</sequence>
<proteinExistence type="predicted"/>
<accession>A0A0B1RAJ4</accession>
<dbReference type="PIRSF" id="PIRSF028744">
    <property type="entry name" value="Addict_mod_HI1419"/>
    <property type="match status" value="1"/>
</dbReference>
<dbReference type="RefSeq" id="WP_039329823.1">
    <property type="nucleotide sequence ID" value="NZ_JTJJ01000029.1"/>
</dbReference>
<comment type="caution">
    <text evidence="1">The sequence shown here is derived from an EMBL/GenBank/DDBJ whole genome shotgun (WGS) entry which is preliminary data.</text>
</comment>
<name>A0A0B1RAJ4_9GAMM</name>
<dbReference type="Proteomes" id="UP000030853">
    <property type="component" value="Unassembled WGS sequence"/>
</dbReference>
<organism evidence="1 2">
    <name type="scientific">Pantoea rodasii</name>
    <dbReference type="NCBI Taxonomy" id="1076549"/>
    <lineage>
        <taxon>Bacteria</taxon>
        <taxon>Pseudomonadati</taxon>
        <taxon>Pseudomonadota</taxon>
        <taxon>Gammaproteobacteria</taxon>
        <taxon>Enterobacterales</taxon>
        <taxon>Erwiniaceae</taxon>
        <taxon>Pantoea</taxon>
    </lineage>
</organism>
<evidence type="ECO:0000313" key="1">
    <source>
        <dbReference type="EMBL" id="KHJ68656.1"/>
    </source>
</evidence>
<dbReference type="Pfam" id="PF05973">
    <property type="entry name" value="Gp49"/>
    <property type="match status" value="1"/>
</dbReference>
<gene>
    <name evidence="1" type="ORF">QU24_07815</name>
</gene>
<dbReference type="PANTHER" id="PTHR41791">
    <property type="entry name" value="SSL7039 PROTEIN"/>
    <property type="match status" value="1"/>
</dbReference>
<dbReference type="NCBIfam" id="TIGR02683">
    <property type="entry name" value="upstrm_HI1419"/>
    <property type="match status" value="1"/>
</dbReference>
<dbReference type="InterPro" id="IPR014056">
    <property type="entry name" value="TypeIITA-like_toxin_pred"/>
</dbReference>
<dbReference type="InterPro" id="IPR009241">
    <property type="entry name" value="HigB-like"/>
</dbReference>
<evidence type="ECO:0000313" key="2">
    <source>
        <dbReference type="Proteomes" id="UP000030853"/>
    </source>
</evidence>
<protein>
    <submittedName>
        <fullName evidence="1">Addiction module killer protein</fullName>
    </submittedName>
</protein>
<dbReference type="AlphaFoldDB" id="A0A0B1RAJ4"/>
<reference evidence="1 2" key="1">
    <citation type="submission" date="2014-11" db="EMBL/GenBank/DDBJ databases">
        <title>Genome sequencing of Pantoea rodasii ND03.</title>
        <authorList>
            <person name="Muhamad Yunos N.Y."/>
            <person name="Chan K.-G."/>
        </authorList>
    </citation>
    <scope>NUCLEOTIDE SEQUENCE [LARGE SCALE GENOMIC DNA]</scope>
    <source>
        <strain evidence="1 2">ND03</strain>
    </source>
</reference>
<dbReference type="EMBL" id="JTJJ01000029">
    <property type="protein sequence ID" value="KHJ68656.1"/>
    <property type="molecule type" value="Genomic_DNA"/>
</dbReference>
<dbReference type="PANTHER" id="PTHR41791:SF1">
    <property type="entry name" value="SSL7039 PROTEIN"/>
    <property type="match status" value="1"/>
</dbReference>